<dbReference type="PROSITE" id="PS50043">
    <property type="entry name" value="HTH_LUXR_2"/>
    <property type="match status" value="1"/>
</dbReference>
<organism evidence="3 4">
    <name type="scientific">Thiomicrorhabdus sediminis</name>
    <dbReference type="NCBI Taxonomy" id="2580412"/>
    <lineage>
        <taxon>Bacteria</taxon>
        <taxon>Pseudomonadati</taxon>
        <taxon>Pseudomonadota</taxon>
        <taxon>Gammaproteobacteria</taxon>
        <taxon>Thiotrichales</taxon>
        <taxon>Piscirickettsiaceae</taxon>
        <taxon>Thiomicrorhabdus</taxon>
    </lineage>
</organism>
<dbReference type="EMBL" id="CP040602">
    <property type="protein sequence ID" value="QCU90734.1"/>
    <property type="molecule type" value="Genomic_DNA"/>
</dbReference>
<dbReference type="KEGG" id="thig:FE785_08890"/>
<protein>
    <submittedName>
        <fullName evidence="3">Response regulator transcription factor</fullName>
    </submittedName>
</protein>
<dbReference type="GO" id="GO:0006355">
    <property type="term" value="P:regulation of DNA-templated transcription"/>
    <property type="evidence" value="ECO:0007669"/>
    <property type="project" value="InterPro"/>
</dbReference>
<sequence>MQLFTLPGFVATTWQQAFPQLEVVTDSNPVTTRNDIVWIISQTENWQQRIQESIKQHNQVIVLSRNPNTEEFKSVFALGARGYLDALSNKQILQTAYQGVKAGGLWIPEDIVNSMIGNLQPKLPATPKANLSVLSGAELKVAQKVALGESNKEVAEDLNICERTVKSHLTSIYQKLNLRDRMHLMLHMQDAGL</sequence>
<accession>A0A4P9K6L8</accession>
<dbReference type="PANTHER" id="PTHR43214">
    <property type="entry name" value="TWO-COMPONENT RESPONSE REGULATOR"/>
    <property type="match status" value="1"/>
</dbReference>
<feature type="domain" description="HTH luxR-type" evidence="2">
    <location>
        <begin position="127"/>
        <end position="192"/>
    </location>
</feature>
<gene>
    <name evidence="3" type="ORF">FE785_08890</name>
</gene>
<dbReference type="PROSITE" id="PS00622">
    <property type="entry name" value="HTH_LUXR_1"/>
    <property type="match status" value="1"/>
</dbReference>
<evidence type="ECO:0000259" key="2">
    <source>
        <dbReference type="PROSITE" id="PS50043"/>
    </source>
</evidence>
<dbReference type="InterPro" id="IPR016032">
    <property type="entry name" value="Sig_transdc_resp-reg_C-effctor"/>
</dbReference>
<reference evidence="3 4" key="1">
    <citation type="submission" date="2019-05" db="EMBL/GenBank/DDBJ databases">
        <title>Thiomicrorhabdus sediminis sp. nov, a novel sulfur-oxidizing bacterium isolated from coastal sediment.</title>
        <authorList>
            <person name="Liu X."/>
        </authorList>
    </citation>
    <scope>NUCLEOTIDE SEQUENCE [LARGE SCALE GENOMIC DNA]</scope>
    <source>
        <strain evidence="3 4">G1</strain>
    </source>
</reference>
<keyword evidence="1" id="KW-0238">DNA-binding</keyword>
<evidence type="ECO:0000313" key="3">
    <source>
        <dbReference type="EMBL" id="QCU90734.1"/>
    </source>
</evidence>
<dbReference type="InterPro" id="IPR039420">
    <property type="entry name" value="WalR-like"/>
</dbReference>
<dbReference type="CDD" id="cd06170">
    <property type="entry name" value="LuxR_C_like"/>
    <property type="match status" value="1"/>
</dbReference>
<dbReference type="Pfam" id="PF00196">
    <property type="entry name" value="GerE"/>
    <property type="match status" value="1"/>
</dbReference>
<evidence type="ECO:0000256" key="1">
    <source>
        <dbReference type="ARBA" id="ARBA00023125"/>
    </source>
</evidence>
<dbReference type="RefSeq" id="WP_138565408.1">
    <property type="nucleotide sequence ID" value="NZ_CP040602.1"/>
</dbReference>
<keyword evidence="4" id="KW-1185">Reference proteome</keyword>
<proteinExistence type="predicted"/>
<dbReference type="OrthoDB" id="9794397at2"/>
<dbReference type="InterPro" id="IPR000792">
    <property type="entry name" value="Tscrpt_reg_LuxR_C"/>
</dbReference>
<dbReference type="SMART" id="SM00421">
    <property type="entry name" value="HTH_LUXR"/>
    <property type="match status" value="1"/>
</dbReference>
<dbReference type="Proteomes" id="UP000304864">
    <property type="component" value="Chromosome"/>
</dbReference>
<dbReference type="PANTHER" id="PTHR43214:SF38">
    <property type="entry name" value="NITRATE_NITRITE RESPONSE REGULATOR PROTEIN NARL"/>
    <property type="match status" value="1"/>
</dbReference>
<dbReference type="Gene3D" id="3.40.50.2300">
    <property type="match status" value="1"/>
</dbReference>
<dbReference type="GO" id="GO:0003677">
    <property type="term" value="F:DNA binding"/>
    <property type="evidence" value="ECO:0007669"/>
    <property type="project" value="UniProtKB-KW"/>
</dbReference>
<dbReference type="SUPFAM" id="SSF46894">
    <property type="entry name" value="C-terminal effector domain of the bipartite response regulators"/>
    <property type="match status" value="1"/>
</dbReference>
<name>A0A4P9K6L8_9GAMM</name>
<dbReference type="AlphaFoldDB" id="A0A4P9K6L8"/>
<evidence type="ECO:0000313" key="4">
    <source>
        <dbReference type="Proteomes" id="UP000304864"/>
    </source>
</evidence>
<dbReference type="PRINTS" id="PR00038">
    <property type="entry name" value="HTHLUXR"/>
</dbReference>